<gene>
    <name evidence="2" type="ORF">AWB67_05929</name>
</gene>
<accession>A0A158KMF7</accession>
<evidence type="ECO:0000256" key="1">
    <source>
        <dbReference type="SAM" id="Phobius"/>
    </source>
</evidence>
<keyword evidence="1" id="KW-1133">Transmembrane helix</keyword>
<dbReference type="RefSeq" id="WP_159964977.1">
    <property type="nucleotide sequence ID" value="NZ_FCOL02000065.1"/>
</dbReference>
<organism evidence="2 3">
    <name type="scientific">Caballeronia terrestris</name>
    <dbReference type="NCBI Taxonomy" id="1226301"/>
    <lineage>
        <taxon>Bacteria</taxon>
        <taxon>Pseudomonadati</taxon>
        <taxon>Pseudomonadota</taxon>
        <taxon>Betaproteobacteria</taxon>
        <taxon>Burkholderiales</taxon>
        <taxon>Burkholderiaceae</taxon>
        <taxon>Caballeronia</taxon>
    </lineage>
</organism>
<name>A0A158KMF7_9BURK</name>
<dbReference type="EMBL" id="FCOL02000065">
    <property type="protein sequence ID" value="SAL81750.1"/>
    <property type="molecule type" value="Genomic_DNA"/>
</dbReference>
<feature type="transmembrane region" description="Helical" evidence="1">
    <location>
        <begin position="23"/>
        <end position="40"/>
    </location>
</feature>
<evidence type="ECO:0000313" key="3">
    <source>
        <dbReference type="Proteomes" id="UP000054925"/>
    </source>
</evidence>
<protein>
    <submittedName>
        <fullName evidence="2">Uncharacterized protein</fullName>
    </submittedName>
</protein>
<keyword evidence="1" id="KW-0812">Transmembrane</keyword>
<evidence type="ECO:0000313" key="2">
    <source>
        <dbReference type="EMBL" id="SAL81750.1"/>
    </source>
</evidence>
<keyword evidence="3" id="KW-1185">Reference proteome</keyword>
<dbReference type="Proteomes" id="UP000054925">
    <property type="component" value="Unassembled WGS sequence"/>
</dbReference>
<sequence>MIDFANNNYQSNQRNTKGQTKRVFLITLIFILGGLSLVIADHAGHDLQAERVATNLR</sequence>
<keyword evidence="1" id="KW-0472">Membrane</keyword>
<dbReference type="AlphaFoldDB" id="A0A158KMF7"/>
<reference evidence="2" key="1">
    <citation type="submission" date="2016-01" db="EMBL/GenBank/DDBJ databases">
        <authorList>
            <person name="Peeters C."/>
        </authorList>
    </citation>
    <scope>NUCLEOTIDE SEQUENCE [LARGE SCALE GENOMIC DNA]</scope>
    <source>
        <strain evidence="2">LMG 22937</strain>
    </source>
</reference>
<proteinExistence type="predicted"/>
<comment type="caution">
    <text evidence="2">The sequence shown here is derived from an EMBL/GenBank/DDBJ whole genome shotgun (WGS) entry which is preliminary data.</text>
</comment>